<accession>A0A1X2GIN0</accession>
<reference evidence="2 3" key="1">
    <citation type="submission" date="2016-07" db="EMBL/GenBank/DDBJ databases">
        <title>Pervasive Adenine N6-methylation of Active Genes in Fungi.</title>
        <authorList>
            <consortium name="DOE Joint Genome Institute"/>
            <person name="Mondo S.J."/>
            <person name="Dannebaum R.O."/>
            <person name="Kuo R.C."/>
            <person name="Labutti K."/>
            <person name="Haridas S."/>
            <person name="Kuo A."/>
            <person name="Salamov A."/>
            <person name="Ahrendt S.R."/>
            <person name="Lipzen A."/>
            <person name="Sullivan W."/>
            <person name="Andreopoulos W.B."/>
            <person name="Clum A."/>
            <person name="Lindquist E."/>
            <person name="Daum C."/>
            <person name="Ramamoorthy G.K."/>
            <person name="Gryganskyi A."/>
            <person name="Culley D."/>
            <person name="Magnuson J.K."/>
            <person name="James T.Y."/>
            <person name="O'Malley M.A."/>
            <person name="Stajich J.E."/>
            <person name="Spatafora J.W."/>
            <person name="Visel A."/>
            <person name="Grigoriev I.V."/>
        </authorList>
    </citation>
    <scope>NUCLEOTIDE SEQUENCE [LARGE SCALE GENOMIC DNA]</scope>
    <source>
        <strain evidence="2 3">NRRL 3301</strain>
    </source>
</reference>
<dbReference type="STRING" id="101127.A0A1X2GIN0"/>
<feature type="region of interest" description="Disordered" evidence="1">
    <location>
        <begin position="237"/>
        <end position="256"/>
    </location>
</feature>
<dbReference type="OrthoDB" id="2530523at2759"/>
<gene>
    <name evidence="2" type="ORF">DM01DRAFT_1335694</name>
</gene>
<feature type="region of interest" description="Disordered" evidence="1">
    <location>
        <begin position="119"/>
        <end position="171"/>
    </location>
</feature>
<feature type="compositionally biased region" description="Low complexity" evidence="1">
    <location>
        <begin position="119"/>
        <end position="134"/>
    </location>
</feature>
<feature type="compositionally biased region" description="Polar residues" evidence="1">
    <location>
        <begin position="374"/>
        <end position="389"/>
    </location>
</feature>
<evidence type="ECO:0000256" key="1">
    <source>
        <dbReference type="SAM" id="MobiDB-lite"/>
    </source>
</evidence>
<protein>
    <submittedName>
        <fullName evidence="2">Uncharacterized protein</fullName>
    </submittedName>
</protein>
<feature type="compositionally biased region" description="Polar residues" evidence="1">
    <location>
        <begin position="397"/>
        <end position="406"/>
    </location>
</feature>
<organism evidence="2 3">
    <name type="scientific">Hesseltinella vesiculosa</name>
    <dbReference type="NCBI Taxonomy" id="101127"/>
    <lineage>
        <taxon>Eukaryota</taxon>
        <taxon>Fungi</taxon>
        <taxon>Fungi incertae sedis</taxon>
        <taxon>Mucoromycota</taxon>
        <taxon>Mucoromycotina</taxon>
        <taxon>Mucoromycetes</taxon>
        <taxon>Mucorales</taxon>
        <taxon>Cunninghamellaceae</taxon>
        <taxon>Hesseltinella</taxon>
    </lineage>
</organism>
<sequence>MNPFPGAQANAYGPSPVVDGSIDQLAVDPMAFQRLPPQQQQTILAAKQAQMYNQQNFMDTNMINASMPSPTGMPFRPPMNTMLPQQQQQQQLLLAKQQQQMMLQRMDDNQRRQFFMMQQQQQLMQMQQPPNQQQPRPPQQPSTKPTPSSMAMSTTPTSTTHPSSPRKSELSLDKKIDLEMYAKRVEAILAMNQEIIRLCIENQSAAMQDPSLSIYQARLQSNLTYLATMADLHKSGDDFKAPAPPDLSELPAPKSATATRIQQLLSTTQSYFKQDGTSQERLSDQASAASTHSPSDAHHTPQQPSTPQHAPGTPQGQQSVPPSPSHASPHSQSMPPNQLAQHSPQSAHQNTPHMPNQSTPQLSHSTPHIPPQSTPQMRIQQSPAPQTMQAAPHMPQPQASQPGNFSQQQLQQQQQMMIALRQQQLQLQQQQHQQQNKPASSLSMPMLMGNMDPQLFFRQQLQQQMQASPQQSQAFPQSQPQHQQQAMMANVTQPFPMNGMITPDMMMHGNPMPSSPGAMSLPSSSTPHRPSSASAGTPPAASTPISAPTPPAVSAQTMNPADLMNGMVHPSLMVNPAAMMNMYSPGMPDPSGNNYQDVMMMMQRSQQQ</sequence>
<feature type="region of interest" description="Disordered" evidence="1">
    <location>
        <begin position="461"/>
        <end position="482"/>
    </location>
</feature>
<feature type="compositionally biased region" description="Polar residues" evidence="1">
    <location>
        <begin position="274"/>
        <end position="308"/>
    </location>
</feature>
<feature type="region of interest" description="Disordered" evidence="1">
    <location>
        <begin position="274"/>
        <end position="414"/>
    </location>
</feature>
<proteinExistence type="predicted"/>
<dbReference type="EMBL" id="MCGT01000013">
    <property type="protein sequence ID" value="ORX54565.1"/>
    <property type="molecule type" value="Genomic_DNA"/>
</dbReference>
<dbReference type="AlphaFoldDB" id="A0A1X2GIN0"/>
<evidence type="ECO:0000313" key="2">
    <source>
        <dbReference type="EMBL" id="ORX54565.1"/>
    </source>
</evidence>
<name>A0A1X2GIN0_9FUNG</name>
<evidence type="ECO:0000313" key="3">
    <source>
        <dbReference type="Proteomes" id="UP000242146"/>
    </source>
</evidence>
<feature type="compositionally biased region" description="Polar residues" evidence="1">
    <location>
        <begin position="338"/>
        <end position="366"/>
    </location>
</feature>
<dbReference type="Proteomes" id="UP000242146">
    <property type="component" value="Unassembled WGS sequence"/>
</dbReference>
<feature type="compositionally biased region" description="Low complexity" evidence="1">
    <location>
        <begin position="511"/>
        <end position="546"/>
    </location>
</feature>
<feature type="region of interest" description="Disordered" evidence="1">
    <location>
        <begin position="509"/>
        <end position="555"/>
    </location>
</feature>
<comment type="caution">
    <text evidence="2">The sequence shown here is derived from an EMBL/GenBank/DDBJ whole genome shotgun (WGS) entry which is preliminary data.</text>
</comment>
<feature type="compositionally biased region" description="Low complexity" evidence="1">
    <location>
        <begin position="141"/>
        <end position="165"/>
    </location>
</feature>
<keyword evidence="3" id="KW-1185">Reference proteome</keyword>
<feature type="compositionally biased region" description="Low complexity" evidence="1">
    <location>
        <begin position="311"/>
        <end position="336"/>
    </location>
</feature>